<comment type="caution">
    <text evidence="3">The sequence shown here is derived from an EMBL/GenBank/DDBJ whole genome shotgun (WGS) entry which is preliminary data.</text>
</comment>
<dbReference type="EMBL" id="SOAN01000001">
    <property type="protein sequence ID" value="TDS87503.1"/>
    <property type="molecule type" value="Genomic_DNA"/>
</dbReference>
<proteinExistence type="predicted"/>
<dbReference type="InterPro" id="IPR011059">
    <property type="entry name" value="Metal-dep_hydrolase_composite"/>
</dbReference>
<dbReference type="Pfam" id="PF07969">
    <property type="entry name" value="Amidohydro_3"/>
    <property type="match status" value="1"/>
</dbReference>
<dbReference type="Gene3D" id="3.20.20.140">
    <property type="entry name" value="Metal-dependent hydrolases"/>
    <property type="match status" value="1"/>
</dbReference>
<dbReference type="Proteomes" id="UP000294506">
    <property type="component" value="Unassembled WGS sequence"/>
</dbReference>
<reference evidence="3 4" key="1">
    <citation type="submission" date="2019-03" db="EMBL/GenBank/DDBJ databases">
        <title>Genomic Encyclopedia of Type Strains, Phase III (KMG-III): the genomes of soil and plant-associated and newly described type strains.</title>
        <authorList>
            <person name="Whitman W."/>
        </authorList>
    </citation>
    <scope>NUCLEOTIDE SEQUENCE [LARGE SCALE GENOMIC DNA]</scope>
    <source>
        <strain evidence="3 4">DSM 27373</strain>
    </source>
</reference>
<accession>A0A4R7G7D5</accession>
<evidence type="ECO:0000259" key="2">
    <source>
        <dbReference type="Pfam" id="PF07969"/>
    </source>
</evidence>
<gene>
    <name evidence="3" type="ORF">EV640_101287</name>
</gene>
<dbReference type="PANTHER" id="PTHR22642">
    <property type="entry name" value="IMIDAZOLONEPROPIONASE"/>
    <property type="match status" value="1"/>
</dbReference>
<dbReference type="InterPro" id="IPR013108">
    <property type="entry name" value="Amidohydro_3"/>
</dbReference>
<protein>
    <recommendedName>
        <fullName evidence="2">Amidohydrolase 3 domain-containing protein</fullName>
    </recommendedName>
</protein>
<dbReference type="SUPFAM" id="SSF51338">
    <property type="entry name" value="Composite domain of metallo-dependent hydrolases"/>
    <property type="match status" value="1"/>
</dbReference>
<name>A0A4R7G7D5_9MICC</name>
<feature type="region of interest" description="Disordered" evidence="1">
    <location>
        <begin position="513"/>
        <end position="542"/>
    </location>
</feature>
<dbReference type="SUPFAM" id="SSF51556">
    <property type="entry name" value="Metallo-dependent hydrolases"/>
    <property type="match status" value="1"/>
</dbReference>
<dbReference type="PANTHER" id="PTHR22642:SF2">
    <property type="entry name" value="PROTEIN LONG AFTER FAR-RED 3"/>
    <property type="match status" value="1"/>
</dbReference>
<dbReference type="GO" id="GO:0016810">
    <property type="term" value="F:hydrolase activity, acting on carbon-nitrogen (but not peptide) bonds"/>
    <property type="evidence" value="ECO:0007669"/>
    <property type="project" value="InterPro"/>
</dbReference>
<dbReference type="AlphaFoldDB" id="A0A4R7G7D5"/>
<evidence type="ECO:0000313" key="4">
    <source>
        <dbReference type="Proteomes" id="UP000294506"/>
    </source>
</evidence>
<evidence type="ECO:0000313" key="3">
    <source>
        <dbReference type="EMBL" id="TDS87503.1"/>
    </source>
</evidence>
<sequence length="562" mass="58337">MNPGSMTPESRHPAPLILRNVRLPGAGSSGLRDVHLVEGRVAAIAAAGQDPRSGPGPGAALSGAALSGAALSGRGADSLDAEGRFLIPGLWDHHVHFTQWVIARRRLDLAATTSAAEVLQLVRGALSSDPELAAAGSNSAGSGVVGYGFRDGLWPDLPSLSSLDEATGAVPVGLISGDLHCMWLNTALQSRLGVSTDASGLLREADSFAVMDQLQDPAALTPEIYRQTAQAAAQRGVVGIVEFENADNISAWPLRTAAGVDSLRVEVSVWPDRLQSALLAGIATGDVLDERGLVTMGPLKVISDGSLNTRTAWCWDPYPELDLGHPHSCGMQTVPMDELQDVMRQARDGGIAAAIHAIGDRANSAVLDAFEALAMPGVIEHAQLLRWEDIPRFARLGLTASVQPEHAMDDRDVADAYWAGRTDRAFPLDALTRAGVPLRLGSDAPVAALDPWVAIAAAVSRSRDGRDPWHPEQRLDRATALAAATRGGTARGGHQVSAGDAADLVLLETDPLAGSGAAGSDHGGGDHAGSDHTGSDFSGSGLREMGVSATLLGGRLTHDGIS</sequence>
<dbReference type="Gene3D" id="2.30.40.10">
    <property type="entry name" value="Urease, subunit C, domain 1"/>
    <property type="match status" value="1"/>
</dbReference>
<dbReference type="InterPro" id="IPR032466">
    <property type="entry name" value="Metal_Hydrolase"/>
</dbReference>
<feature type="compositionally biased region" description="Basic and acidic residues" evidence="1">
    <location>
        <begin position="523"/>
        <end position="534"/>
    </location>
</feature>
<evidence type="ECO:0000256" key="1">
    <source>
        <dbReference type="SAM" id="MobiDB-lite"/>
    </source>
</evidence>
<feature type="domain" description="Amidohydrolase 3" evidence="2">
    <location>
        <begin position="79"/>
        <end position="513"/>
    </location>
</feature>
<organism evidence="3 4">
    <name type="scientific">Nesterenkonia aurantiaca</name>
    <dbReference type="NCBI Taxonomy" id="1436010"/>
    <lineage>
        <taxon>Bacteria</taxon>
        <taxon>Bacillati</taxon>
        <taxon>Actinomycetota</taxon>
        <taxon>Actinomycetes</taxon>
        <taxon>Micrococcales</taxon>
        <taxon>Micrococcaceae</taxon>
        <taxon>Nesterenkonia</taxon>
    </lineage>
</organism>
<keyword evidence="4" id="KW-1185">Reference proteome</keyword>
<dbReference type="Gene3D" id="3.10.310.70">
    <property type="match status" value="1"/>
</dbReference>